<keyword evidence="1" id="KW-0732">Signal</keyword>
<gene>
    <name evidence="2" type="ORF">RFH51_02755</name>
</gene>
<evidence type="ECO:0000256" key="1">
    <source>
        <dbReference type="SAM" id="SignalP"/>
    </source>
</evidence>
<dbReference type="EMBL" id="JAVIDA010000002">
    <property type="protein sequence ID" value="MDQ9070381.1"/>
    <property type="molecule type" value="Genomic_DNA"/>
</dbReference>
<feature type="chain" id="PRO_5043992781" description="Secreted protein" evidence="1">
    <location>
        <begin position="21"/>
        <end position="78"/>
    </location>
</feature>
<dbReference type="AlphaFoldDB" id="A0AAW8JGF7"/>
<comment type="caution">
    <text evidence="2">The sequence shown here is derived from an EMBL/GenBank/DDBJ whole genome shotgun (WGS) entry which is preliminary data.</text>
</comment>
<evidence type="ECO:0000313" key="2">
    <source>
        <dbReference type="EMBL" id="MDQ9070381.1"/>
    </source>
</evidence>
<organism evidence="2 3">
    <name type="scientific">Acinetobacter gerneri</name>
    <dbReference type="NCBI Taxonomy" id="202952"/>
    <lineage>
        <taxon>Bacteria</taxon>
        <taxon>Pseudomonadati</taxon>
        <taxon>Pseudomonadota</taxon>
        <taxon>Gammaproteobacteria</taxon>
        <taxon>Moraxellales</taxon>
        <taxon>Moraxellaceae</taxon>
        <taxon>Acinetobacter</taxon>
    </lineage>
</organism>
<accession>A0AAW8JGF7</accession>
<reference evidence="2" key="1">
    <citation type="submission" date="2023-08" db="EMBL/GenBank/DDBJ databases">
        <title>Emergence of clinically-relevant ST2 carbapenem-resistant Acinetobacter baumannii strains in hospital sewages in Zhejiang, East of China.</title>
        <authorList>
            <person name="Kaichao C."/>
            <person name="Zhang R."/>
        </authorList>
    </citation>
    <scope>NUCLEOTIDE SEQUENCE</scope>
    <source>
        <strain evidence="2">M-SY-60</strain>
    </source>
</reference>
<dbReference type="Proteomes" id="UP001243195">
    <property type="component" value="Unassembled WGS sequence"/>
</dbReference>
<protein>
    <recommendedName>
        <fullName evidence="4">Secreted protein</fullName>
    </recommendedName>
</protein>
<sequence length="78" mass="8334">MKNKIVLCLFLFGISSFSFAENADDEAVDIATHPMTAGTDIPEEDYKPAPNSDPCAGIDNCTVAVPCAENPNADACYY</sequence>
<name>A0AAW8JGF7_9GAMM</name>
<feature type="signal peptide" evidence="1">
    <location>
        <begin position="1"/>
        <end position="20"/>
    </location>
</feature>
<dbReference type="RefSeq" id="WP_308956242.1">
    <property type="nucleotide sequence ID" value="NZ_JAVICY010000013.1"/>
</dbReference>
<evidence type="ECO:0008006" key="4">
    <source>
        <dbReference type="Google" id="ProtNLM"/>
    </source>
</evidence>
<evidence type="ECO:0000313" key="3">
    <source>
        <dbReference type="Proteomes" id="UP001243195"/>
    </source>
</evidence>
<proteinExistence type="predicted"/>